<sequence>MKSNSSPREVHVKLVAETETREARDTASIFIYFLIMTKAVRNRILTDANGHISDHLRNHIHLTNCIHLKNHMHKQSPILADRSIMRDLIVLQRSRSLRDPSASSSSWHSPSVVDLLPKKGDKDATIMEGRRSVGIERRREGRRLSGSATPFASLAPSKVVPGELSGGNDMIADISDHSSKSVARDDRRVKREGSSQKSNRIDLLGGDEDTLQDQDVNGLVNDAISGNSESKSRKSKQKGRHSQDFHIKTLSEQLNEVPVDSDVASSNIHLHGRRSQQKKTGEEPETSIRGNRVKRRKFQGARRTRATPSARDVGGQNEMSVASNSSAQGSARPRYHIEEEEEFGDQNVTRAPRNGCGIPWNWSRIHHRGKTFLDMAGRSLSCGLSDSRLRKGSMASHERDGPNMSVASDHSSSCTKSDAEVLPLLVEASGSLESTDNAGWVHDYSGELGIYADHLLKNDFDSDLASEARSGGQRKLGRNHNCRHQNLTQKYMPRTFKDLGGQNLVAQALSNAVMRRKVGLLYVFYGPHGTGKTSCARIFARALNCQSLDDPKPCGYCNSCMAHDMGKSQNIREVGSVSNFDFESIMDLLDNMIISHLPSQFRVFIFDDCDTLSPDCWSAISKVIDRAPRRVVFVLVSSSLNVLPHIIISRCQKFFFPKLKDADITDTLQWIASKEDIDIDKDALKLIASRSDGSLRDAEMTLEQLSLLGLKISVPLVQELVGLISDEKLVDLLDLALSADTVNTVKNLRVIMETGVDPLALMSQLATVITDIVAGSYDFTKERHRRKFFRRQPLSKEDMEILRQALKTLSEAEKQLRMSNDKLMWLTAALLQLAPDQQYMLPSSSTETSFNHSPITLNNANGREVAKKGGEQAEIPNNERSLSTRVRLETARTSGDFHINGASRGINVDRKRSGGTGMAPQCTSALSSDAVRVSGRQMSAKSCRGYEEIWLEVLGKIQFNSIREFLYQEGKLISVSFGAAPTVQLIFSSHVTKSRAEKFRAHILQAFESVLGSPVTIEIRCESNKDTSGGFHAPLILPASRKASSWMAVEPETTTGSRMPRRGETLYVGRSEIVEIPASPREIKGNGHVDNNAESSKRGLQHARVGDSAVSHKKYSISPMSERRKLGEQSQSKSLVRSKVSLAHVIQQAEGCTQQTGWSKRKAVSIAEKLEQENLRLEPRSRSLLCWKASRVTRRKLSRLKIRTRRPNSLLKLVSCGKCLSSKSPR</sequence>
<dbReference type="InterPro" id="IPR012763">
    <property type="entry name" value="DNA_pol_III_sug/sutau_N"/>
</dbReference>
<keyword evidence="6" id="KW-0175">Coiled coil</keyword>
<dbReference type="InterPro" id="IPR050238">
    <property type="entry name" value="DNA_Rep/Repair_Clamp_Loader"/>
</dbReference>
<dbReference type="PANTHER" id="PTHR11669:SF46">
    <property type="entry name" value="PROTEIN STICHEL-LIKE 3"/>
    <property type="match status" value="1"/>
</dbReference>
<dbReference type="FunFam" id="1.10.8.60:FF:000013">
    <property type="entry name" value="DNA polymerase III subunit gamma/tau"/>
    <property type="match status" value="1"/>
</dbReference>
<evidence type="ECO:0000256" key="1">
    <source>
        <dbReference type="ARBA" id="ARBA00006360"/>
    </source>
</evidence>
<dbReference type="GO" id="GO:0006261">
    <property type="term" value="P:DNA-templated DNA replication"/>
    <property type="evidence" value="ECO:0007669"/>
    <property type="project" value="TreeGrafter"/>
</dbReference>
<dbReference type="CDD" id="cd18137">
    <property type="entry name" value="HLD_clamp_pol_III_gamma_tau"/>
    <property type="match status" value="1"/>
</dbReference>
<evidence type="ECO:0000256" key="5">
    <source>
        <dbReference type="ARBA" id="ARBA00022840"/>
    </source>
</evidence>
<name>A0A6A6M069_HEVBR</name>
<feature type="compositionally biased region" description="Low complexity" evidence="7">
    <location>
        <begin position="99"/>
        <end position="111"/>
    </location>
</feature>
<dbReference type="InterPro" id="IPR027417">
    <property type="entry name" value="P-loop_NTPase"/>
</dbReference>
<keyword evidence="2" id="KW-0479">Metal-binding</keyword>
<keyword evidence="4" id="KW-0862">Zinc</keyword>
<dbReference type="GO" id="GO:0005663">
    <property type="term" value="C:DNA replication factor C complex"/>
    <property type="evidence" value="ECO:0007669"/>
    <property type="project" value="TreeGrafter"/>
</dbReference>
<dbReference type="EMBL" id="JAAGAX010000008">
    <property type="protein sequence ID" value="KAF2305339.1"/>
    <property type="molecule type" value="Genomic_DNA"/>
</dbReference>
<evidence type="ECO:0000256" key="4">
    <source>
        <dbReference type="ARBA" id="ARBA00022833"/>
    </source>
</evidence>
<feature type="region of interest" description="Disordered" evidence="7">
    <location>
        <begin position="392"/>
        <end position="413"/>
    </location>
</feature>
<dbReference type="PANTHER" id="PTHR11669">
    <property type="entry name" value="REPLICATION FACTOR C / DNA POLYMERASE III GAMMA-TAU SUBUNIT"/>
    <property type="match status" value="1"/>
</dbReference>
<dbReference type="AlphaFoldDB" id="A0A6A6M069"/>
<reference evidence="9 10" key="1">
    <citation type="journal article" date="2020" name="Mol. Plant">
        <title>The Chromosome-Based Rubber Tree Genome Provides New Insights into Spurge Genome Evolution and Rubber Biosynthesis.</title>
        <authorList>
            <person name="Liu J."/>
            <person name="Shi C."/>
            <person name="Shi C.C."/>
            <person name="Li W."/>
            <person name="Zhang Q.J."/>
            <person name="Zhang Y."/>
            <person name="Li K."/>
            <person name="Lu H.F."/>
            <person name="Shi C."/>
            <person name="Zhu S.T."/>
            <person name="Xiao Z.Y."/>
            <person name="Nan H."/>
            <person name="Yue Y."/>
            <person name="Zhu X.G."/>
            <person name="Wu Y."/>
            <person name="Hong X.N."/>
            <person name="Fan G.Y."/>
            <person name="Tong Y."/>
            <person name="Zhang D."/>
            <person name="Mao C.L."/>
            <person name="Liu Y.L."/>
            <person name="Hao S.J."/>
            <person name="Liu W.Q."/>
            <person name="Lv M.Q."/>
            <person name="Zhang H.B."/>
            <person name="Liu Y."/>
            <person name="Hu-Tang G.R."/>
            <person name="Wang J.P."/>
            <person name="Wang J.H."/>
            <person name="Sun Y.H."/>
            <person name="Ni S.B."/>
            <person name="Chen W.B."/>
            <person name="Zhang X.C."/>
            <person name="Jiao Y.N."/>
            <person name="Eichler E.E."/>
            <person name="Li G.H."/>
            <person name="Liu X."/>
            <person name="Gao L.Z."/>
        </authorList>
    </citation>
    <scope>NUCLEOTIDE SEQUENCE [LARGE SCALE GENOMIC DNA]</scope>
    <source>
        <strain evidence="10">cv. GT1</strain>
        <tissue evidence="9">Leaf</tissue>
    </source>
</reference>
<feature type="region of interest" description="Disordered" evidence="7">
    <location>
        <begin position="1078"/>
        <end position="1134"/>
    </location>
</feature>
<dbReference type="Pfam" id="PF22608">
    <property type="entry name" value="DNAX_ATPase_lid"/>
    <property type="match status" value="1"/>
</dbReference>
<dbReference type="InterPro" id="IPR022754">
    <property type="entry name" value="DNA_pol_III_gamma-3"/>
</dbReference>
<comment type="caution">
    <text evidence="9">The sequence shown here is derived from an EMBL/GenBank/DDBJ whole genome shotgun (WGS) entry which is preliminary data.</text>
</comment>
<dbReference type="GO" id="GO:0006281">
    <property type="term" value="P:DNA repair"/>
    <property type="evidence" value="ECO:0007669"/>
    <property type="project" value="TreeGrafter"/>
</dbReference>
<feature type="region of interest" description="Disordered" evidence="7">
    <location>
        <begin position="901"/>
        <end position="921"/>
    </location>
</feature>
<evidence type="ECO:0000313" key="10">
    <source>
        <dbReference type="Proteomes" id="UP000467840"/>
    </source>
</evidence>
<dbReference type="InterPro" id="IPR003593">
    <property type="entry name" value="AAA+_ATPase"/>
</dbReference>
<evidence type="ECO:0000256" key="6">
    <source>
        <dbReference type="ARBA" id="ARBA00023054"/>
    </source>
</evidence>
<dbReference type="InterPro" id="IPR008921">
    <property type="entry name" value="DNA_pol3_clamp-load_cplx_C"/>
</dbReference>
<proteinExistence type="inferred from homology"/>
<dbReference type="Pfam" id="PF12169">
    <property type="entry name" value="DNA_pol3_gamma3"/>
    <property type="match status" value="1"/>
</dbReference>
<evidence type="ECO:0000256" key="3">
    <source>
        <dbReference type="ARBA" id="ARBA00022741"/>
    </source>
</evidence>
<dbReference type="InterPro" id="IPR054506">
    <property type="entry name" value="DnaA_N-like_STI"/>
</dbReference>
<feature type="region of interest" description="Disordered" evidence="7">
    <location>
        <begin position="99"/>
        <end position="331"/>
    </location>
</feature>
<accession>A0A6A6M069</accession>
<evidence type="ECO:0000259" key="8">
    <source>
        <dbReference type="SMART" id="SM00382"/>
    </source>
</evidence>
<feature type="compositionally biased region" description="Polar residues" evidence="7">
    <location>
        <begin position="317"/>
        <end position="329"/>
    </location>
</feature>
<feature type="compositionally biased region" description="Basic residues" evidence="7">
    <location>
        <begin position="291"/>
        <end position="305"/>
    </location>
</feature>
<evidence type="ECO:0000256" key="7">
    <source>
        <dbReference type="SAM" id="MobiDB-lite"/>
    </source>
</evidence>
<dbReference type="SMART" id="SM00382">
    <property type="entry name" value="AAA"/>
    <property type="match status" value="1"/>
</dbReference>
<dbReference type="GO" id="GO:0003677">
    <property type="term" value="F:DNA binding"/>
    <property type="evidence" value="ECO:0007669"/>
    <property type="project" value="InterPro"/>
</dbReference>
<dbReference type="Pfam" id="PF23007">
    <property type="entry name" value="DnaA_N-like_STI"/>
    <property type="match status" value="1"/>
</dbReference>
<protein>
    <recommendedName>
        <fullName evidence="8">AAA+ ATPase domain-containing protein</fullName>
    </recommendedName>
</protein>
<dbReference type="SUPFAM" id="SSF52540">
    <property type="entry name" value="P-loop containing nucleoside triphosphate hydrolases"/>
    <property type="match status" value="1"/>
</dbReference>
<comment type="similarity">
    <text evidence="1">Belongs to the DnaX/STICHEL family.</text>
</comment>
<evidence type="ECO:0000256" key="2">
    <source>
        <dbReference type="ARBA" id="ARBA00022723"/>
    </source>
</evidence>
<dbReference type="Proteomes" id="UP000467840">
    <property type="component" value="Chromosome 9"/>
</dbReference>
<feature type="compositionally biased region" description="Basic and acidic residues" evidence="7">
    <location>
        <begin position="174"/>
        <end position="194"/>
    </location>
</feature>
<dbReference type="GO" id="GO:0005524">
    <property type="term" value="F:ATP binding"/>
    <property type="evidence" value="ECO:0007669"/>
    <property type="project" value="UniProtKB-KW"/>
</dbReference>
<evidence type="ECO:0000313" key="9">
    <source>
        <dbReference type="EMBL" id="KAF2305339.1"/>
    </source>
</evidence>
<keyword evidence="10" id="KW-1185">Reference proteome</keyword>
<dbReference type="GO" id="GO:0046872">
    <property type="term" value="F:metal ion binding"/>
    <property type="evidence" value="ECO:0007669"/>
    <property type="project" value="UniProtKB-KW"/>
</dbReference>
<dbReference type="InterPro" id="IPR045085">
    <property type="entry name" value="HLD_clamp_pol_III_gamma_tau"/>
</dbReference>
<dbReference type="GO" id="GO:0009360">
    <property type="term" value="C:DNA polymerase III complex"/>
    <property type="evidence" value="ECO:0007669"/>
    <property type="project" value="InterPro"/>
</dbReference>
<dbReference type="SUPFAM" id="SSF48019">
    <property type="entry name" value="post-AAA+ oligomerization domain-like"/>
    <property type="match status" value="1"/>
</dbReference>
<dbReference type="Gene3D" id="1.10.8.60">
    <property type="match status" value="1"/>
</dbReference>
<keyword evidence="3" id="KW-0547">Nucleotide-binding</keyword>
<dbReference type="GO" id="GO:0003887">
    <property type="term" value="F:DNA-directed DNA polymerase activity"/>
    <property type="evidence" value="ECO:0007669"/>
    <property type="project" value="InterPro"/>
</dbReference>
<dbReference type="GO" id="GO:0003689">
    <property type="term" value="F:DNA clamp loader activity"/>
    <property type="evidence" value="ECO:0007669"/>
    <property type="project" value="TreeGrafter"/>
</dbReference>
<dbReference type="Pfam" id="PF13177">
    <property type="entry name" value="DNA_pol3_delta2"/>
    <property type="match status" value="1"/>
</dbReference>
<organism evidence="9 10">
    <name type="scientific">Hevea brasiliensis</name>
    <name type="common">Para rubber tree</name>
    <name type="synonym">Siphonia brasiliensis</name>
    <dbReference type="NCBI Taxonomy" id="3981"/>
    <lineage>
        <taxon>Eukaryota</taxon>
        <taxon>Viridiplantae</taxon>
        <taxon>Streptophyta</taxon>
        <taxon>Embryophyta</taxon>
        <taxon>Tracheophyta</taxon>
        <taxon>Spermatophyta</taxon>
        <taxon>Magnoliopsida</taxon>
        <taxon>eudicotyledons</taxon>
        <taxon>Gunneridae</taxon>
        <taxon>Pentapetalae</taxon>
        <taxon>rosids</taxon>
        <taxon>fabids</taxon>
        <taxon>Malpighiales</taxon>
        <taxon>Euphorbiaceae</taxon>
        <taxon>Crotonoideae</taxon>
        <taxon>Micrandreae</taxon>
        <taxon>Hevea</taxon>
    </lineage>
</organism>
<dbReference type="NCBIfam" id="TIGR02397">
    <property type="entry name" value="dnaX_nterm"/>
    <property type="match status" value="1"/>
</dbReference>
<feature type="compositionally biased region" description="Basic and acidic residues" evidence="7">
    <location>
        <begin position="116"/>
        <end position="143"/>
    </location>
</feature>
<dbReference type="Gene3D" id="3.40.50.300">
    <property type="entry name" value="P-loop containing nucleotide triphosphate hydrolases"/>
    <property type="match status" value="1"/>
</dbReference>
<feature type="domain" description="AAA+ ATPase" evidence="8">
    <location>
        <begin position="518"/>
        <end position="659"/>
    </location>
</feature>
<gene>
    <name evidence="9" type="ORF">GH714_004074</name>
</gene>
<keyword evidence="5" id="KW-0067">ATP-binding</keyword>